<keyword evidence="2" id="KW-1185">Reference proteome</keyword>
<accession>A0A0Q3MNW8</accession>
<evidence type="ECO:0000313" key="1">
    <source>
        <dbReference type="EMBL" id="KQK84245.1"/>
    </source>
</evidence>
<dbReference type="STRING" id="12930.A0A0Q3MNW8"/>
<proteinExistence type="predicted"/>
<comment type="caution">
    <text evidence="1">The sequence shown here is derived from an EMBL/GenBank/DDBJ whole genome shotgun (WGS) entry which is preliminary data.</text>
</comment>
<dbReference type="AlphaFoldDB" id="A0A0Q3MNW8"/>
<sequence>MLPGLFWLLFFAGDEGSALKMEMIWVLFLSLVPVYSRGQGVYVYGFSPSLHVQRKILGPSEGWKDEK</sequence>
<gene>
    <name evidence="1" type="ORF">AAES_50371</name>
</gene>
<reference evidence="1 2" key="1">
    <citation type="submission" date="2015-10" db="EMBL/GenBank/DDBJ databases">
        <authorList>
            <person name="Gilbert D.G."/>
        </authorList>
    </citation>
    <scope>NUCLEOTIDE SEQUENCE [LARGE SCALE GENOMIC DNA]</scope>
    <source>
        <strain evidence="1">FVVF132</strain>
    </source>
</reference>
<organism evidence="1 2">
    <name type="scientific">Amazona aestiva</name>
    <name type="common">Blue-fronted Amazon parrot</name>
    <dbReference type="NCBI Taxonomy" id="12930"/>
    <lineage>
        <taxon>Eukaryota</taxon>
        <taxon>Metazoa</taxon>
        <taxon>Chordata</taxon>
        <taxon>Craniata</taxon>
        <taxon>Vertebrata</taxon>
        <taxon>Euteleostomi</taxon>
        <taxon>Archelosauria</taxon>
        <taxon>Archosauria</taxon>
        <taxon>Dinosauria</taxon>
        <taxon>Saurischia</taxon>
        <taxon>Theropoda</taxon>
        <taxon>Coelurosauria</taxon>
        <taxon>Aves</taxon>
        <taxon>Neognathae</taxon>
        <taxon>Neoaves</taxon>
        <taxon>Telluraves</taxon>
        <taxon>Australaves</taxon>
        <taxon>Psittaciformes</taxon>
        <taxon>Psittacidae</taxon>
        <taxon>Amazona</taxon>
    </lineage>
</organism>
<dbReference type="EMBL" id="LMAW01001148">
    <property type="protein sequence ID" value="KQK84245.1"/>
    <property type="molecule type" value="Genomic_DNA"/>
</dbReference>
<dbReference type="Proteomes" id="UP000051836">
    <property type="component" value="Unassembled WGS sequence"/>
</dbReference>
<evidence type="ECO:0000313" key="2">
    <source>
        <dbReference type="Proteomes" id="UP000051836"/>
    </source>
</evidence>
<name>A0A0Q3MNW8_AMAAE</name>
<protein>
    <submittedName>
        <fullName evidence="1">Uncharacterized protein</fullName>
    </submittedName>
</protein>